<name>U1MP67_9EURY</name>
<dbReference type="AlphaFoldDB" id="U1MP67"/>
<evidence type="ECO:0000313" key="1">
    <source>
        <dbReference type="EMBL" id="ERG91709.1"/>
    </source>
</evidence>
<sequence>MFCWGSQLLDFHNNVTGIDASEFERAYTSAHYTNRTDLTIQQLKMVLLVDTVSNAVLDIHVTMTRNHDAQIAPRVVKRSAESITALIRGCDDQKLQQFARSAISDY</sequence>
<proteinExistence type="predicted"/>
<protein>
    <submittedName>
        <fullName evidence="1">Uncharacterized protein</fullName>
    </submittedName>
</protein>
<dbReference type="Proteomes" id="UP000030649">
    <property type="component" value="Unassembled WGS sequence"/>
</dbReference>
<gene>
    <name evidence="1" type="ORF">J07HQW1_01743</name>
</gene>
<evidence type="ECO:0000313" key="2">
    <source>
        <dbReference type="Proteomes" id="UP000030649"/>
    </source>
</evidence>
<dbReference type="HOGENOM" id="CLU_2217012_0_0_2"/>
<organism evidence="1 2">
    <name type="scientific">Haloquadratum walsbyi J07HQW1</name>
    <dbReference type="NCBI Taxonomy" id="1238424"/>
    <lineage>
        <taxon>Archaea</taxon>
        <taxon>Methanobacteriati</taxon>
        <taxon>Methanobacteriota</taxon>
        <taxon>Stenosarchaea group</taxon>
        <taxon>Halobacteria</taxon>
        <taxon>Halobacteriales</taxon>
        <taxon>Haloferacaceae</taxon>
        <taxon>Haloquadratum</taxon>
    </lineage>
</organism>
<dbReference type="EMBL" id="KE356560">
    <property type="protein sequence ID" value="ERG91709.1"/>
    <property type="molecule type" value="Genomic_DNA"/>
</dbReference>
<reference evidence="1 2" key="1">
    <citation type="journal article" date="2013" name="PLoS ONE">
        <title>Assembly-driven community genomics of a hypersaline microbial ecosystem.</title>
        <authorList>
            <person name="Podell S."/>
            <person name="Ugalde J.A."/>
            <person name="Narasingarao P."/>
            <person name="Banfield J.F."/>
            <person name="Heidelberg K.B."/>
            <person name="Allen E.E."/>
        </authorList>
    </citation>
    <scope>NUCLEOTIDE SEQUENCE [LARGE SCALE GENOMIC DNA]</scope>
    <source>
        <strain evidence="2">J07HQW1</strain>
    </source>
</reference>
<accession>U1MP67</accession>